<evidence type="ECO:0000313" key="3">
    <source>
        <dbReference type="Proteomes" id="UP000287247"/>
    </source>
</evidence>
<dbReference type="AlphaFoldDB" id="A0A401IMZ0"/>
<proteinExistence type="predicted"/>
<organism evidence="2 3">
    <name type="scientific">Aphanothece sacrum FPU1</name>
    <dbReference type="NCBI Taxonomy" id="1920663"/>
    <lineage>
        <taxon>Bacteria</taxon>
        <taxon>Bacillati</taxon>
        <taxon>Cyanobacteriota</taxon>
        <taxon>Cyanophyceae</taxon>
        <taxon>Oscillatoriophycideae</taxon>
        <taxon>Chroococcales</taxon>
        <taxon>Aphanothecaceae</taxon>
        <taxon>Aphanothece</taxon>
    </lineage>
</organism>
<keyword evidence="1" id="KW-0472">Membrane</keyword>
<evidence type="ECO:0000313" key="2">
    <source>
        <dbReference type="EMBL" id="GBF82598.1"/>
    </source>
</evidence>
<dbReference type="EMBL" id="BDQK01000017">
    <property type="protein sequence ID" value="GBF82598.1"/>
    <property type="molecule type" value="Genomic_DNA"/>
</dbReference>
<protein>
    <submittedName>
        <fullName evidence="2">Uridine phosphorylase</fullName>
    </submittedName>
</protein>
<accession>A0A401IMZ0</accession>
<evidence type="ECO:0000256" key="1">
    <source>
        <dbReference type="SAM" id="Phobius"/>
    </source>
</evidence>
<keyword evidence="3" id="KW-1185">Reference proteome</keyword>
<dbReference type="OrthoDB" id="501625at2"/>
<keyword evidence="1" id="KW-1133">Transmembrane helix</keyword>
<dbReference type="Proteomes" id="UP000287247">
    <property type="component" value="Unassembled WGS sequence"/>
</dbReference>
<comment type="caution">
    <text evidence="2">The sequence shown here is derived from an EMBL/GenBank/DDBJ whole genome shotgun (WGS) entry which is preliminary data.</text>
</comment>
<keyword evidence="1" id="KW-0812">Transmembrane</keyword>
<reference evidence="3" key="1">
    <citation type="submission" date="2017-05" db="EMBL/GenBank/DDBJ databases">
        <title>Physiological properties and genetic analysis related to exopolysaccharide production of fresh-water unicellular cyanobacterium Aphanothece sacrum, Suizenji Nori, that has been cultured as a food source in Japan.</title>
        <authorList>
            <person name="Kanesaki Y."/>
            <person name="Yoshikawa S."/>
            <person name="Ohki K."/>
        </authorList>
    </citation>
    <scope>NUCLEOTIDE SEQUENCE [LARGE SCALE GENOMIC DNA]</scope>
    <source>
        <strain evidence="3">FPU1</strain>
    </source>
</reference>
<feature type="transmembrane region" description="Helical" evidence="1">
    <location>
        <begin position="24"/>
        <end position="45"/>
    </location>
</feature>
<gene>
    <name evidence="2" type="ORF">AsFPU1_4028</name>
</gene>
<sequence>MTLTKISSRSQQKSSGMRLWFEKIMALLILLNYVVVIFDLTYIPLRDFWLQGRVQLYIKFGTFEKEIPDPPLQILPNFISKVIQKYDLIKGIEPHRDTKKYLELVDNLNNAINLTINQQSFSSSKSYNTKASDQESIDSILADLRRRSTEMIEQNPFQIANKTGTLERIKDKMRKHISDNRESSAKEAFNTFWSQEYLSQKGWRSQLNFFDEEIRPLIATNYFRPVGQNGEMINNFGLIDFPFSLFFLLEFLGRTFLISRRYTGVSWFDAMLWRWYDIFLIIPFIRWLRIIPLTIRLDQAKLIDLKAIKKQASQGFIAGIAQDLTEVLAIQIINQIQSSIIDGSVRNLVLQRNVNQYIDINDLDEITELIKLAANIVINKVLPEISSEAEAFLLYNFEKALTQSPGYQGLENIPGFKSLQIQVTERLVSQLYQNLSAGLQGLLVEDYRFNELLKILVEKFRTSMANGLQKEHSMEQIESLLNDFLEEIKLNYVQSLSQEDVEDILEQTRALRKSANNKIEQL</sequence>
<name>A0A401IMZ0_APHSA</name>
<dbReference type="RefSeq" id="WP_124973765.1">
    <property type="nucleotide sequence ID" value="NZ_BDQK01000017.1"/>
</dbReference>